<comment type="caution">
    <text evidence="1">The sequence shown here is derived from an EMBL/GenBank/DDBJ whole genome shotgun (WGS) entry which is preliminary data.</text>
</comment>
<sequence>MEYLRARHGKALMILGYVQTVKCRKPILSKLLKLLERTF</sequence>
<organism evidence="1 2">
    <name type="scientific">Pseudomonas amygdali pv. morsprunorum</name>
    <dbReference type="NCBI Taxonomy" id="129138"/>
    <lineage>
        <taxon>Bacteria</taxon>
        <taxon>Pseudomonadati</taxon>
        <taxon>Pseudomonadota</taxon>
        <taxon>Gammaproteobacteria</taxon>
        <taxon>Pseudomonadales</taxon>
        <taxon>Pseudomonadaceae</taxon>
        <taxon>Pseudomonas</taxon>
        <taxon>Pseudomonas amygdali</taxon>
    </lineage>
</organism>
<name>A0A3M2WNT1_PSEA0</name>
<dbReference type="EMBL" id="RBNS01000172">
    <property type="protein sequence ID" value="RML53150.1"/>
    <property type="molecule type" value="Genomic_DNA"/>
</dbReference>
<evidence type="ECO:0000313" key="1">
    <source>
        <dbReference type="EMBL" id="RML53150.1"/>
    </source>
</evidence>
<dbReference type="Proteomes" id="UP000277952">
    <property type="component" value="Unassembled WGS sequence"/>
</dbReference>
<protein>
    <submittedName>
        <fullName evidence="1">Uncharacterized protein</fullName>
    </submittedName>
</protein>
<dbReference type="AlphaFoldDB" id="A0A3M2WNT1"/>
<evidence type="ECO:0000313" key="2">
    <source>
        <dbReference type="Proteomes" id="UP000277952"/>
    </source>
</evidence>
<reference evidence="1 2" key="1">
    <citation type="submission" date="2018-08" db="EMBL/GenBank/DDBJ databases">
        <title>Recombination of ecologically and evolutionarily significant loci maintains genetic cohesion in the Pseudomonas syringae species complex.</title>
        <authorList>
            <person name="Dillon M."/>
            <person name="Thakur S."/>
            <person name="Almeida R.N.D."/>
            <person name="Weir B.S."/>
            <person name="Guttman D.S."/>
        </authorList>
    </citation>
    <scope>NUCLEOTIDE SEQUENCE [LARGE SCALE GENOMIC DNA]</scope>
    <source>
        <strain evidence="1 2">19322</strain>
    </source>
</reference>
<proteinExistence type="predicted"/>
<gene>
    <name evidence="1" type="ORF">ALQ94_200171</name>
</gene>
<accession>A0A3M2WNT1</accession>